<dbReference type="PRINTS" id="PR00506">
    <property type="entry name" value="D21N6MTFRASE"/>
</dbReference>
<evidence type="ECO:0000259" key="7">
    <source>
        <dbReference type="Pfam" id="PF01555"/>
    </source>
</evidence>
<dbReference type="GO" id="GO:0003677">
    <property type="term" value="F:DNA binding"/>
    <property type="evidence" value="ECO:0007669"/>
    <property type="project" value="InterPro"/>
</dbReference>
<gene>
    <name evidence="9" type="ORF">MOMA_02680</name>
</gene>
<evidence type="ECO:0000256" key="1">
    <source>
        <dbReference type="ARBA" id="ARBA00006594"/>
    </source>
</evidence>
<dbReference type="SMR" id="L2F8P5"/>
<evidence type="ECO:0000256" key="2">
    <source>
        <dbReference type="ARBA" id="ARBA00011900"/>
    </source>
</evidence>
<evidence type="ECO:0000313" key="9">
    <source>
        <dbReference type="EMBL" id="ELA09275.1"/>
    </source>
</evidence>
<dbReference type="InterPro" id="IPR002941">
    <property type="entry name" value="DNA_methylase_N4/N6"/>
</dbReference>
<evidence type="ECO:0000256" key="6">
    <source>
        <dbReference type="ARBA" id="ARBA00047942"/>
    </source>
</evidence>
<dbReference type="STRING" id="1230338.MOMA_02680"/>
<accession>L2F8P5</accession>
<dbReference type="PROSITE" id="PS00092">
    <property type="entry name" value="N6_MTASE"/>
    <property type="match status" value="1"/>
</dbReference>
<dbReference type="Pfam" id="PF01555">
    <property type="entry name" value="N6_N4_Mtase"/>
    <property type="match status" value="1"/>
</dbReference>
<keyword evidence="5" id="KW-0949">S-adenosyl-L-methionine</keyword>
<dbReference type="AlphaFoldDB" id="L2F8P5"/>
<dbReference type="Pfam" id="PF18273">
    <property type="entry name" value="T3RM_EcoP15I_C"/>
    <property type="match status" value="1"/>
</dbReference>
<keyword evidence="3 9" id="KW-0489">Methyltransferase</keyword>
<dbReference type="SUPFAM" id="SSF53335">
    <property type="entry name" value="S-adenosyl-L-methionine-dependent methyltransferases"/>
    <property type="match status" value="1"/>
</dbReference>
<organism evidence="9 10">
    <name type="scientific">Moraxella macacae 0408225</name>
    <dbReference type="NCBI Taxonomy" id="1230338"/>
    <lineage>
        <taxon>Bacteria</taxon>
        <taxon>Pseudomonadati</taxon>
        <taxon>Pseudomonadota</taxon>
        <taxon>Gammaproteobacteria</taxon>
        <taxon>Moraxellales</taxon>
        <taxon>Moraxellaceae</taxon>
        <taxon>Moraxella</taxon>
    </lineage>
</organism>
<sequence>MTEITQKILFSNTQPESEQKTEQNEPLALLKQHFAHCFDKNGAFLPEKMAQTLQASGINTQKEYYNLNWLGKSYAKILKDQPPETLLSEDIKHNQQPENQNSQNVLIQGDNLEVLKHLKHAYKSQIKMIYIDPPYNTGSDGFVYQDDRKFTPEQLVELGMDREEAERVLAFTAKKSNSHAAWLTFMYPRLYVARELLKDDGVIFISIDDNEQAQLKLLCDEVFGEENFITTLHIELSATQGMKVKAAKEGNIVKNAEFILVYSKNGKNNIAKKILIDPVDYDNHYNIFLNEIKPNIFEEKKLTEILVENENIKEELRLFNLLNNNKLSNKNISIAYKLCPNVKNFIDENANLVCRTHTSIEIKEDFLETMNDKFVYTYYSGGGRKYLVKKDKNIPIQKILFSEKLNVAHDFYQTYGATRIRGDWWAGFYLDMGNVSKEGNIPYPNGKKPVRLIKQLAYILTENDDLILDFFAGSGTTAHAVMQLNAEDSGVRKYILVQLPENLDDSLQKATGEEKKSIQRLIDILDEVNRPHLISEITQERLIRSAKQIRTENPDYSGDLGFKIFNTQTNFQPDLPTDFNKTSDLFPQVDLTETQLHTLLTTWRVYDGSQLPEKVQAIDLAAYTAYFCRQHLYLLASGFTSNSVKALIERLDNDPDFIPERIVLFGANMESAMQKELVQAVQTYANKKELNNLSVLARY</sequence>
<protein>
    <recommendedName>
        <fullName evidence="2">site-specific DNA-methyltransferase (adenine-specific)</fullName>
        <ecNumber evidence="2">2.1.1.72</ecNumber>
    </recommendedName>
</protein>
<dbReference type="GO" id="GO:0032259">
    <property type="term" value="P:methylation"/>
    <property type="evidence" value="ECO:0007669"/>
    <property type="project" value="UniProtKB-KW"/>
</dbReference>
<dbReference type="RefSeq" id="WP_009767095.1">
    <property type="nucleotide sequence ID" value="NZ_ANIN01000001.1"/>
</dbReference>
<feature type="domain" description="DNA methylase N-4/N-6" evidence="7">
    <location>
        <begin position="126"/>
        <end position="487"/>
    </location>
</feature>
<comment type="caution">
    <text evidence="9">The sequence shown here is derived from an EMBL/GenBank/DDBJ whole genome shotgun (WGS) entry which is preliminary data.</text>
</comment>
<comment type="catalytic activity">
    <reaction evidence="6">
        <text>a 2'-deoxyadenosine in DNA + S-adenosyl-L-methionine = an N(6)-methyl-2'-deoxyadenosine in DNA + S-adenosyl-L-homocysteine + H(+)</text>
        <dbReference type="Rhea" id="RHEA:15197"/>
        <dbReference type="Rhea" id="RHEA-COMP:12418"/>
        <dbReference type="Rhea" id="RHEA-COMP:12419"/>
        <dbReference type="ChEBI" id="CHEBI:15378"/>
        <dbReference type="ChEBI" id="CHEBI:57856"/>
        <dbReference type="ChEBI" id="CHEBI:59789"/>
        <dbReference type="ChEBI" id="CHEBI:90615"/>
        <dbReference type="ChEBI" id="CHEBI:90616"/>
        <dbReference type="EC" id="2.1.1.72"/>
    </reaction>
</comment>
<dbReference type="PIRSF" id="PIRSF015855">
    <property type="entry name" value="TypeIII_Mtase_mKpnI"/>
    <property type="match status" value="1"/>
</dbReference>
<dbReference type="InterPro" id="IPR041405">
    <property type="entry name" value="T3RM_EcoP15I_C"/>
</dbReference>
<evidence type="ECO:0000313" key="10">
    <source>
        <dbReference type="Proteomes" id="UP000023795"/>
    </source>
</evidence>
<evidence type="ECO:0000256" key="4">
    <source>
        <dbReference type="ARBA" id="ARBA00022679"/>
    </source>
</evidence>
<dbReference type="eggNOG" id="COG2189">
    <property type="taxonomic scope" value="Bacteria"/>
</dbReference>
<dbReference type="Proteomes" id="UP000023795">
    <property type="component" value="Unassembled WGS sequence"/>
</dbReference>
<dbReference type="GO" id="GO:0008170">
    <property type="term" value="F:N-methyltransferase activity"/>
    <property type="evidence" value="ECO:0007669"/>
    <property type="project" value="InterPro"/>
</dbReference>
<dbReference type="OrthoDB" id="9816043at2"/>
<dbReference type="EC" id="2.1.1.72" evidence="2"/>
<dbReference type="Gene3D" id="3.40.50.150">
    <property type="entry name" value="Vaccinia Virus protein VP39"/>
    <property type="match status" value="1"/>
</dbReference>
<dbReference type="GO" id="GO:0009007">
    <property type="term" value="F:site-specific DNA-methyltransferase (adenine-specific) activity"/>
    <property type="evidence" value="ECO:0007669"/>
    <property type="project" value="UniProtKB-EC"/>
</dbReference>
<evidence type="ECO:0000256" key="5">
    <source>
        <dbReference type="ARBA" id="ARBA00022691"/>
    </source>
</evidence>
<comment type="similarity">
    <text evidence="1">Belongs to the N(4)/N(6)-methyltransferase family.</text>
</comment>
<feature type="domain" description="Type III R-M EcoP15I C-terminal" evidence="8">
    <location>
        <begin position="595"/>
        <end position="690"/>
    </location>
</feature>
<evidence type="ECO:0000256" key="3">
    <source>
        <dbReference type="ARBA" id="ARBA00022603"/>
    </source>
</evidence>
<dbReference type="PATRIC" id="fig|1230338.3.peg.586"/>
<keyword evidence="4 9" id="KW-0808">Transferase</keyword>
<reference evidence="9 10" key="1">
    <citation type="journal article" date="2013" name="Genome Announc.">
        <title>Genome Sequence of Moraxella macacae 0408225, a Novel Bacterial Species Isolated from a Cynomolgus Macaque with Epistaxis.</title>
        <authorList>
            <person name="Ladner J.T."/>
            <person name="Whitehouse C.A."/>
            <person name="Koroleva G.I."/>
            <person name="Palacios G.F."/>
        </authorList>
    </citation>
    <scope>NUCLEOTIDE SEQUENCE [LARGE SCALE GENOMIC DNA]</scope>
    <source>
        <strain evidence="9 10">0408225</strain>
    </source>
</reference>
<proteinExistence type="inferred from homology"/>
<evidence type="ECO:0000259" key="8">
    <source>
        <dbReference type="Pfam" id="PF18273"/>
    </source>
</evidence>
<dbReference type="REBASE" id="62219">
    <property type="entry name" value="M.Mma225ORF2680P"/>
</dbReference>
<keyword evidence="10" id="KW-1185">Reference proteome</keyword>
<dbReference type="InterPro" id="IPR029063">
    <property type="entry name" value="SAM-dependent_MTases_sf"/>
</dbReference>
<dbReference type="InterPro" id="IPR002052">
    <property type="entry name" value="DNA_methylase_N6_adenine_CS"/>
</dbReference>
<name>L2F8P5_9GAMM</name>
<dbReference type="InterPro" id="IPR002295">
    <property type="entry name" value="N4/N6-MTase_EcoPI_Mod-like"/>
</dbReference>
<dbReference type="EMBL" id="ANIN01000001">
    <property type="protein sequence ID" value="ELA09275.1"/>
    <property type="molecule type" value="Genomic_DNA"/>
</dbReference>